<comment type="caution">
    <text evidence="5">The sequence shown here is derived from an EMBL/GenBank/DDBJ whole genome shotgun (WGS) entry which is preliminary data.</text>
</comment>
<dbReference type="Gene3D" id="3.40.630.30">
    <property type="match status" value="1"/>
</dbReference>
<dbReference type="Proteomes" id="UP001596547">
    <property type="component" value="Unassembled WGS sequence"/>
</dbReference>
<dbReference type="GO" id="GO:0016746">
    <property type="term" value="F:acyltransferase activity"/>
    <property type="evidence" value="ECO:0007669"/>
    <property type="project" value="UniProtKB-KW"/>
</dbReference>
<evidence type="ECO:0000256" key="2">
    <source>
        <dbReference type="ARBA" id="ARBA00023315"/>
    </source>
</evidence>
<name>A0ABD6A6T4_9EURY</name>
<evidence type="ECO:0000313" key="6">
    <source>
        <dbReference type="Proteomes" id="UP001596547"/>
    </source>
</evidence>
<reference evidence="5 6" key="1">
    <citation type="journal article" date="2019" name="Int. J. Syst. Evol. Microbiol.">
        <title>The Global Catalogue of Microorganisms (GCM) 10K type strain sequencing project: providing services to taxonomists for standard genome sequencing and annotation.</title>
        <authorList>
            <consortium name="The Broad Institute Genomics Platform"/>
            <consortium name="The Broad Institute Genome Sequencing Center for Infectious Disease"/>
            <person name="Wu L."/>
            <person name="Ma J."/>
        </authorList>
    </citation>
    <scope>NUCLEOTIDE SEQUENCE [LARGE SCALE GENOMIC DNA]</scope>
    <source>
        <strain evidence="5 6">PSR21</strain>
    </source>
</reference>
<dbReference type="EC" id="2.3.1.-" evidence="5"/>
<dbReference type="RefSeq" id="WP_276304450.1">
    <property type="nucleotide sequence ID" value="NZ_CP119992.1"/>
</dbReference>
<dbReference type="PROSITE" id="PS51186">
    <property type="entry name" value="GNAT"/>
    <property type="match status" value="1"/>
</dbReference>
<sequence length="157" mass="16765">MTDVTVRGATPADRDRLRAIQRASLAEPQPELLDLGLEGIATCLVAEVPGAGPAGYALVVPGERWYVAELAVASAHRREGIGARLLEAVRTRADEAGAAVTLTARVDDERARAFYEAAGFVVEERLPDYYDAPDADGPRDGLRFVRSGDRGSGRTSD</sequence>
<dbReference type="InterPro" id="IPR016181">
    <property type="entry name" value="Acyl_CoA_acyltransferase"/>
</dbReference>
<evidence type="ECO:0000313" key="5">
    <source>
        <dbReference type="EMBL" id="MFC7316291.1"/>
    </source>
</evidence>
<feature type="domain" description="N-acetyltransferase" evidence="4">
    <location>
        <begin position="4"/>
        <end position="149"/>
    </location>
</feature>
<dbReference type="SUPFAM" id="SSF55729">
    <property type="entry name" value="Acyl-CoA N-acyltransferases (Nat)"/>
    <property type="match status" value="1"/>
</dbReference>
<accession>A0ABD6A6T4</accession>
<dbReference type="InterPro" id="IPR000182">
    <property type="entry name" value="GNAT_dom"/>
</dbReference>
<proteinExistence type="predicted"/>
<feature type="region of interest" description="Disordered" evidence="3">
    <location>
        <begin position="131"/>
        <end position="157"/>
    </location>
</feature>
<protein>
    <submittedName>
        <fullName evidence="5">GNAT family N-acetyltransferase</fullName>
        <ecNumber evidence="5">2.3.1.-</ecNumber>
    </submittedName>
</protein>
<evidence type="ECO:0000256" key="3">
    <source>
        <dbReference type="SAM" id="MobiDB-lite"/>
    </source>
</evidence>
<gene>
    <name evidence="5" type="ORF">ACFQPE_05705</name>
</gene>
<evidence type="ECO:0000259" key="4">
    <source>
        <dbReference type="PROSITE" id="PS51186"/>
    </source>
</evidence>
<dbReference type="InterPro" id="IPR050832">
    <property type="entry name" value="Bact_Acetyltransf"/>
</dbReference>
<keyword evidence="2 5" id="KW-0012">Acyltransferase</keyword>
<dbReference type="Pfam" id="PF00583">
    <property type="entry name" value="Acetyltransf_1"/>
    <property type="match status" value="1"/>
</dbReference>
<dbReference type="EMBL" id="JBHTBF010000002">
    <property type="protein sequence ID" value="MFC7316291.1"/>
    <property type="molecule type" value="Genomic_DNA"/>
</dbReference>
<dbReference type="PANTHER" id="PTHR43877">
    <property type="entry name" value="AMINOALKYLPHOSPHONATE N-ACETYLTRANSFERASE-RELATED-RELATED"/>
    <property type="match status" value="1"/>
</dbReference>
<organism evidence="5 6">
    <name type="scientific">Halomarina halobia</name>
    <dbReference type="NCBI Taxonomy" id="3033386"/>
    <lineage>
        <taxon>Archaea</taxon>
        <taxon>Methanobacteriati</taxon>
        <taxon>Methanobacteriota</taxon>
        <taxon>Stenosarchaea group</taxon>
        <taxon>Halobacteria</taxon>
        <taxon>Halobacteriales</taxon>
        <taxon>Natronomonadaceae</taxon>
        <taxon>Halomarina</taxon>
    </lineage>
</organism>
<keyword evidence="6" id="KW-1185">Reference proteome</keyword>
<evidence type="ECO:0000256" key="1">
    <source>
        <dbReference type="ARBA" id="ARBA00022679"/>
    </source>
</evidence>
<dbReference type="AlphaFoldDB" id="A0ABD6A6T4"/>
<keyword evidence="1 5" id="KW-0808">Transferase</keyword>
<dbReference type="CDD" id="cd04301">
    <property type="entry name" value="NAT_SF"/>
    <property type="match status" value="1"/>
</dbReference>
<feature type="compositionally biased region" description="Basic and acidic residues" evidence="3">
    <location>
        <begin position="136"/>
        <end position="157"/>
    </location>
</feature>
<dbReference type="GeneID" id="79313991"/>